<dbReference type="OMA" id="KWTYDHK"/>
<keyword evidence="2" id="KW-0808">Transferase</keyword>
<evidence type="ECO:0000313" key="2">
    <source>
        <dbReference type="EMBL" id="EFY85031.1"/>
    </source>
</evidence>
<feature type="transmembrane region" description="Helical" evidence="1">
    <location>
        <begin position="1262"/>
        <end position="1287"/>
    </location>
</feature>
<keyword evidence="3" id="KW-1185">Reference proteome</keyword>
<protein>
    <submittedName>
        <fullName evidence="2">Glycosyl transferase, group 1 family protein</fullName>
    </submittedName>
</protein>
<dbReference type="SUPFAM" id="SSF53756">
    <property type="entry name" value="UDP-Glycosyltransferase/glycogen phosphorylase"/>
    <property type="match status" value="1"/>
</dbReference>
<dbReference type="Proteomes" id="UP000002499">
    <property type="component" value="Unassembled WGS sequence"/>
</dbReference>
<reference evidence="2 3" key="1">
    <citation type="journal article" date="2011" name="PLoS Genet.">
        <title>Genome sequencing and comparative transcriptomics of the model entomopathogenic fungi Metarhizium anisopliae and M. acridum.</title>
        <authorList>
            <person name="Gao Q."/>
            <person name="Jin K."/>
            <person name="Ying S.H."/>
            <person name="Zhang Y."/>
            <person name="Xiao G."/>
            <person name="Shang Y."/>
            <person name="Duan Z."/>
            <person name="Hu X."/>
            <person name="Xie X.Q."/>
            <person name="Zhou G."/>
            <person name="Peng G."/>
            <person name="Luo Z."/>
            <person name="Huang W."/>
            <person name="Wang B."/>
            <person name="Fang W."/>
            <person name="Wang S."/>
            <person name="Zhong Y."/>
            <person name="Ma L.J."/>
            <person name="St Leger R.J."/>
            <person name="Zhao G.P."/>
            <person name="Pei Y."/>
            <person name="Feng M.G."/>
            <person name="Xia Y."/>
            <person name="Wang C."/>
        </authorList>
    </citation>
    <scope>NUCLEOTIDE SEQUENCE [LARGE SCALE GENOMIC DNA]</scope>
    <source>
        <strain evidence="2 3">CQMa 102</strain>
    </source>
</reference>
<proteinExistence type="predicted"/>
<dbReference type="GO" id="GO:0016740">
    <property type="term" value="F:transferase activity"/>
    <property type="evidence" value="ECO:0007669"/>
    <property type="project" value="UniProtKB-KW"/>
</dbReference>
<keyword evidence="1" id="KW-1133">Transmembrane helix</keyword>
<name>E9EGB6_METAQ</name>
<feature type="transmembrane region" description="Helical" evidence="1">
    <location>
        <begin position="1435"/>
        <end position="1456"/>
    </location>
</feature>
<keyword evidence="1" id="KW-0472">Membrane</keyword>
<dbReference type="EMBL" id="GL698593">
    <property type="protein sequence ID" value="EFY85031.1"/>
    <property type="molecule type" value="Genomic_DNA"/>
</dbReference>
<dbReference type="eggNOG" id="ENOG502QUAK">
    <property type="taxonomic scope" value="Eukaryota"/>
</dbReference>
<feature type="transmembrane region" description="Helical" evidence="1">
    <location>
        <begin position="1100"/>
        <end position="1120"/>
    </location>
</feature>
<dbReference type="Gene3D" id="3.40.50.2000">
    <property type="entry name" value="Glycogen Phosphorylase B"/>
    <property type="match status" value="1"/>
</dbReference>
<feature type="transmembrane region" description="Helical" evidence="1">
    <location>
        <begin position="933"/>
        <end position="954"/>
    </location>
</feature>
<keyword evidence="1" id="KW-0812">Transmembrane</keyword>
<sequence>MAISHLGLSAVGWHLMIDSWWDLLLAGFILASIVLGSSYLLYNGCRLIIRRAKTKRPKSSLPRQIARYFASLRRSSKSFQTRFTSEKITKEELNSFGVFLGNFSQPPTAVQHRLLSRWDILVVDPFQDGVANALKTCQPTAKHVLGRIDVQALTKHDDLGDKPEDVIRKLTTVTQALHSHLRDGSRERSAYRGVLLAGFREHFQPPVMNELCRHIKDLGLDVWLELSCPEYLAEHEARALDMKHIKGIVYRNGTIRQDGDRQNFFQMEAMRTVMRAVAAQRVAHGPALVMWETVDDDKQMQFAVVMRAYSWCTYNSALCWIGHADALLDAERAHTRSIATKPLGALMWLKNEANMGAHDTWRANNKISLTSTSRDAIYDSISAFLPDLSAQLRLLPPAGDGCWMRSPLGALMWLKNEANMGAHDTWRANNKISLTSTSRDAIYDSISAFLTDRSAQLRLLPPAVDVSQPGPPPASRHGAPLRGALVPSDSPFDSPRAAHALSVVSRNSSNLDLDLDLDSVGLGCFQLGHKATFADFAQIRLNQSNLAELDLLAKLKPDELSNVRSQIETLCDDADLSPRTLRAIHDLVDLLGTCTPDNEQDARIKVFSGLHSGFQTGSGTQYWGVYELGHEDSITLYLSNKAKDRTGTILHTFLSSRQLTCAECFLVEQALAKKTGRLDDSWQLCTRIVHDLERLSPAEAILFLRRLQSSTASSQFLARVRSCLEYQLLDIPSLTQQRVLSSVDYLSGNISAETLVDARLAWLAGKGCWTPDRTRAIQLFHDVGDRLYAVLMQGETSTLEQLSRGIQQLVQQGQVDAGVDIFALAVFSAFRKLALDEVYLEVLDRNVYPNHAADQAGCFAENFALGSRCDSFFDTTPRAVGRIIADRYRAYYMKYQPPMRDEMFTELPTAYAAMQVDFDPDDGKEKVTVAYRITFFAIFAVPALIDVMLLTTIGRGLYLTTFMSSEQKTMATTALMLALLMSGAFGGWICSGGSYYFYANTFPAMNLFVLTRWIAGFATSIIAAIGGFIVVALVQRLSAALIFLFYFLMLSTYLLVLNALSIYQLPGSSFLSGRTVIFSCMPILCISPIVSMFTENDIVVYLPVLSCFLIALLVGAQSTISQWSSWYLKIPFVTDAEVIGWYRQSTKAEAADLANLDDKDMMPIARSAIHAAVLKECNRFYFSKRSPDPLVRKLAEGYESTMFLMRWYCRHKRSRLPFPYSTTWNLTLKAGMENLTNMQKGLKLHSAFLHWRATGRDIWSGLLYFVVALLDKWVALFTGGGLVGLSAASSEEFRLGIGFGLCYYLVGAVSLDIVSQPLWTAANEKSTKPITSLESLKVINAEESQARRRLYWRSLCKFFFFHIWGAAIFAALMWVFQSSRDNTIMFLGYIVAYSGLLGYQFNKIFCGTNGAAALAVGALAGLPTGLALHKGMPGFSYSGLICLGVATWVSCIWSFFSANLGWPTFFKSAPKSEVSAEKHNAESSKITYSVSALQPLPELSQSTLSKMFESARNLPADERYFLDSAEHPGQRVVELLSSHMMSQSPEILTDAFPSANELLQVAVQNWENGKIVVELVSSHHFSQSDIEIRSISRHCDQTLHILVILDSHPVDNHRTLTMYRHWKVIAEAVIRATAQHLLGLSCHDSILAELLVVDHFDNIEISIPEGVKRQLKMSSAERTRVIREGNQTLLRYILLGVDLEVEWDLLPEHIRRFLLQRCDGWAGPLSDGEESWLHHRLLSQGSSGNVESHIARCKLGVALTTAILAYAHDLEADGYLENPPHADIEDRGDSVQSGDEMPSTGFASLIKPTSSRILQNVNLCIKFLIISLIADPEYQRELDFVIQDKPGFVRWPLVFFLNTIWSYCKFWQNVLIPLVLFHGREHVARVQKHIKGMTTVLEKRKIVTESFSGPSTWFWTVRADGSLRVSQYQGRHDSEPSNIQKLMAVNMYTNKLVLQQRDVYSKGVVSSSYQYEYENGDSRLPLQRQCLSGDRQGEIVQYDRRGYITSGSAMRGVNRVTWKFWYRKNAKHEDELLWAEYTFPHITVKVLWSMPPRNPQKRLEQWIPFSTVTEATFIHGHDVYHASWGFEHKSHPELSVTLNGNPITTPPMIKEDWFQVLQKPEKCSFQSENPLLPFSSIKTNPVSRLLGFNIRRYPIPTSVARTQLWKAWKDGREVDAISARWLDEKLLRSDYIMRPYWRKRDFGRLEAAKKYLDAQADTIMARVDLDSTISPWVHIAYKIADLYSFGPGGDARINTRKLESQLHDTPEELHVLAMDTSTWPNDPGGVSACRRDMVNDPKTIKWHVVAESANDYGVPRFQIERNVQSLTILPLWGLDFLNPTHGVLETSLDSAVVQRSHMTRTADITQNFLPILSSLVKCSRITHLNRQHIEEATRALVDLNTYFEKTRNWNDVWQHPVVKEKWRELWLTESLEGAFNISQWWDFEKPSLKQLDLALDLWCRYLFIFSLPVPEEIPDVFQASHHFTGATYGIVCKAKRNCTLHIWDHCISYREFTTFMSSAVSYDAPFVNSSLISLTHLSCVLLEHHADVVLPCCDYFNPGWEVELGTAEGVIEHRRTFERKIDPVVNGICNMEKFEPIKTIKTNQPTVVMLSHVQYAKDIKNAIMATDIIVNKWGIKDYRLHVYGDQERAATIATECQELIASKNLQDYCILKGLGNPSVVLQDAWLFLNSSISEGLPLAMGEAALTGVPVVCTDVGASYCVVTDRATGDRFSEVVPPNDSESLARAQISVMGLLGRWAEYADDPPGAEVPVLGYPMPTPEQVEQISKRIYAKTEQRRALGMRGRQNVLNNFSSERYLREHEQMLWVGKYRSQAYRSRVAVTGSSTPTSLPSSQWVSRLTPESWISLSTENLTIIHY</sequence>
<dbReference type="Pfam" id="PF13692">
    <property type="entry name" value="Glyco_trans_1_4"/>
    <property type="match status" value="1"/>
</dbReference>
<dbReference type="PANTHER" id="PTHR12526">
    <property type="entry name" value="GLYCOSYLTRANSFERASE"/>
    <property type="match status" value="1"/>
</dbReference>
<organism evidence="3">
    <name type="scientific">Metarhizium acridum (strain CQMa 102)</name>
    <dbReference type="NCBI Taxonomy" id="655827"/>
    <lineage>
        <taxon>Eukaryota</taxon>
        <taxon>Fungi</taxon>
        <taxon>Dikarya</taxon>
        <taxon>Ascomycota</taxon>
        <taxon>Pezizomycotina</taxon>
        <taxon>Sordariomycetes</taxon>
        <taxon>Hypocreomycetidae</taxon>
        <taxon>Hypocreales</taxon>
        <taxon>Clavicipitaceae</taxon>
        <taxon>Metarhizium</taxon>
    </lineage>
</organism>
<dbReference type="OrthoDB" id="2582433at2759"/>
<feature type="transmembrane region" description="Helical" evidence="1">
    <location>
        <begin position="1293"/>
        <end position="1314"/>
    </location>
</feature>
<feature type="transmembrane region" description="Helical" evidence="1">
    <location>
        <begin position="1040"/>
        <end position="1063"/>
    </location>
</feature>
<accession>E9EGB6</accession>
<dbReference type="PANTHER" id="PTHR12526:SF604">
    <property type="entry name" value="TRANSFERASE, PUTATIVE (AFU_ORTHOLOGUE AFUA_4G14070)-RELATED"/>
    <property type="match status" value="1"/>
</dbReference>
<evidence type="ECO:0000313" key="3">
    <source>
        <dbReference type="Proteomes" id="UP000002499"/>
    </source>
</evidence>
<feature type="transmembrane region" description="Helical" evidence="1">
    <location>
        <begin position="20"/>
        <end position="42"/>
    </location>
</feature>
<feature type="transmembrane region" description="Helical" evidence="1">
    <location>
        <begin position="1355"/>
        <end position="1376"/>
    </location>
</feature>
<dbReference type="HOGENOM" id="CLU_000654_0_0_1"/>
<evidence type="ECO:0000256" key="1">
    <source>
        <dbReference type="SAM" id="Phobius"/>
    </source>
</evidence>
<dbReference type="STRING" id="655827.E9EGB6"/>
<dbReference type="InParanoid" id="E9EGB6"/>
<feature type="transmembrane region" description="Helical" evidence="1">
    <location>
        <begin position="974"/>
        <end position="998"/>
    </location>
</feature>
<feature type="transmembrane region" description="Helical" evidence="1">
    <location>
        <begin position="1010"/>
        <end position="1034"/>
    </location>
</feature>
<gene>
    <name evidence="2" type="ORF">MAC_08914</name>
</gene>
<feature type="transmembrane region" description="Helical" evidence="1">
    <location>
        <begin position="1411"/>
        <end position="1429"/>
    </location>
</feature>